<dbReference type="CDD" id="cd02513">
    <property type="entry name" value="CMP-NeuAc_Synthase"/>
    <property type="match status" value="1"/>
</dbReference>
<evidence type="ECO:0000313" key="1">
    <source>
        <dbReference type="EMBL" id="MBW6392007.1"/>
    </source>
</evidence>
<keyword evidence="1" id="KW-0548">Nucleotidyltransferase</keyword>
<dbReference type="Pfam" id="PF02348">
    <property type="entry name" value="CTP_transf_3"/>
    <property type="match status" value="1"/>
</dbReference>
<dbReference type="PANTHER" id="PTHR21485">
    <property type="entry name" value="HAD SUPERFAMILY MEMBERS CMAS AND KDSC"/>
    <property type="match status" value="1"/>
</dbReference>
<gene>
    <name evidence="1" type="ORF">KPL81_12665</name>
</gene>
<dbReference type="RefSeq" id="WP_219792492.1">
    <property type="nucleotide sequence ID" value="NZ_JAHYCA010000004.1"/>
</dbReference>
<accession>A0ABS6ZPM2</accession>
<dbReference type="InterPro" id="IPR029044">
    <property type="entry name" value="Nucleotide-diphossugar_trans"/>
</dbReference>
<dbReference type="SUPFAM" id="SSF53448">
    <property type="entry name" value="Nucleotide-diphospho-sugar transferases"/>
    <property type="match status" value="1"/>
</dbReference>
<dbReference type="InterPro" id="IPR003329">
    <property type="entry name" value="Cytidylyl_trans"/>
</dbReference>
<protein>
    <submittedName>
        <fullName evidence="1">Acylneuraminate cytidylyltransferase family protein</fullName>
    </submittedName>
</protein>
<evidence type="ECO:0000313" key="2">
    <source>
        <dbReference type="Proteomes" id="UP000769617"/>
    </source>
</evidence>
<dbReference type="EMBL" id="JAHYCA010000004">
    <property type="protein sequence ID" value="MBW6392007.1"/>
    <property type="molecule type" value="Genomic_DNA"/>
</dbReference>
<name>A0ABS6ZPM2_9GAMM</name>
<comment type="caution">
    <text evidence="1">The sequence shown here is derived from an EMBL/GenBank/DDBJ whole genome shotgun (WGS) entry which is preliminary data.</text>
</comment>
<keyword evidence="1" id="KW-0808">Transferase</keyword>
<organism evidence="1 2">
    <name type="scientific">Billgrantia antri</name>
    <dbReference type="NCBI Taxonomy" id="2846777"/>
    <lineage>
        <taxon>Bacteria</taxon>
        <taxon>Pseudomonadati</taxon>
        <taxon>Pseudomonadota</taxon>
        <taxon>Gammaproteobacteria</taxon>
        <taxon>Oceanospirillales</taxon>
        <taxon>Halomonadaceae</taxon>
        <taxon>Billgrantia</taxon>
    </lineage>
</organism>
<proteinExistence type="predicted"/>
<reference evidence="1 2" key="1">
    <citation type="submission" date="2021-07" db="EMBL/GenBank/DDBJ databases">
        <authorList>
            <person name="So Y."/>
        </authorList>
    </citation>
    <scope>NUCLEOTIDE SEQUENCE [LARGE SCALE GENOMIC DNA]</scope>
    <source>
        <strain evidence="1 2">Y3S6</strain>
    </source>
</reference>
<dbReference type="PANTHER" id="PTHR21485:SF6">
    <property type="entry name" value="N-ACYLNEURAMINATE CYTIDYLYLTRANSFERASE-RELATED"/>
    <property type="match status" value="1"/>
</dbReference>
<dbReference type="GO" id="GO:0016779">
    <property type="term" value="F:nucleotidyltransferase activity"/>
    <property type="evidence" value="ECO:0007669"/>
    <property type="project" value="UniProtKB-KW"/>
</dbReference>
<keyword evidence="2" id="KW-1185">Reference proteome</keyword>
<sequence length="254" mass="28051">MDALVKKRIAVIPARGGSKRIPGKNIIEFSGKPMIAWTIEAALDSGCFSRVLVSTDDPEIARVARTWGADVPFLRSSYSDDHTPVSVATKAALQQAMAHWQESYQTVVQLMANCPLRNSDDIREAISAFETKQRTFQISCFRYGWMNPWWAVTLDETGSPEQLFPDAAKQRSQDLPPLYCPTGAIWIARATDFLQAGTFYGKGHQFEAISWQSAVDIDDFDDLAFASALIQESAVLSRARAHLPAGDSSSWSDG</sequence>
<dbReference type="Gene3D" id="3.90.550.10">
    <property type="entry name" value="Spore Coat Polysaccharide Biosynthesis Protein SpsA, Chain A"/>
    <property type="match status" value="1"/>
</dbReference>
<dbReference type="InterPro" id="IPR050793">
    <property type="entry name" value="CMP-NeuNAc_synthase"/>
</dbReference>
<dbReference type="Proteomes" id="UP000769617">
    <property type="component" value="Unassembled WGS sequence"/>
</dbReference>